<dbReference type="InterPro" id="IPR015421">
    <property type="entry name" value="PyrdxlP-dep_Trfase_major"/>
</dbReference>
<organism evidence="6 7">
    <name type="scientific">Tahibacter amnicola</name>
    <dbReference type="NCBI Taxonomy" id="2976241"/>
    <lineage>
        <taxon>Bacteria</taxon>
        <taxon>Pseudomonadati</taxon>
        <taxon>Pseudomonadota</taxon>
        <taxon>Gammaproteobacteria</taxon>
        <taxon>Lysobacterales</taxon>
        <taxon>Rhodanobacteraceae</taxon>
        <taxon>Tahibacter</taxon>
    </lineage>
</organism>
<gene>
    <name evidence="6" type="ORF">N4264_05905</name>
</gene>
<dbReference type="NCBIfam" id="NF006967">
    <property type="entry name" value="PRK09440.1-5"/>
    <property type="match status" value="1"/>
</dbReference>
<dbReference type="Pfam" id="PF00155">
    <property type="entry name" value="Aminotran_1_2"/>
    <property type="match status" value="1"/>
</dbReference>
<evidence type="ECO:0000313" key="6">
    <source>
        <dbReference type="EMBL" id="UXI69181.1"/>
    </source>
</evidence>
<keyword evidence="3 6" id="KW-0808">Transferase</keyword>
<dbReference type="PANTHER" id="PTHR42790:SF4">
    <property type="entry name" value="VALINE--PYRUVATE AMINOTRANSFERASE"/>
    <property type="match status" value="1"/>
</dbReference>
<keyword evidence="2 6" id="KW-0032">Aminotransferase</keyword>
<comment type="cofactor">
    <cofactor evidence="1">
        <name>pyridoxal 5'-phosphate</name>
        <dbReference type="ChEBI" id="CHEBI:597326"/>
    </cofactor>
</comment>
<keyword evidence="4" id="KW-0663">Pyridoxal phosphate</keyword>
<dbReference type="CDD" id="cd00609">
    <property type="entry name" value="AAT_like"/>
    <property type="match status" value="1"/>
</dbReference>
<dbReference type="GO" id="GO:0009042">
    <property type="term" value="F:valine-pyruvate transaminase activity"/>
    <property type="evidence" value="ECO:0007669"/>
    <property type="project" value="UniProtKB-EC"/>
</dbReference>
<evidence type="ECO:0000259" key="5">
    <source>
        <dbReference type="Pfam" id="PF00155"/>
    </source>
</evidence>
<evidence type="ECO:0000256" key="1">
    <source>
        <dbReference type="ARBA" id="ARBA00001933"/>
    </source>
</evidence>
<dbReference type="RefSeq" id="WP_261696139.1">
    <property type="nucleotide sequence ID" value="NZ_CP104694.1"/>
</dbReference>
<dbReference type="InterPro" id="IPR015424">
    <property type="entry name" value="PyrdxlP-dep_Trfase"/>
</dbReference>
<dbReference type="Proteomes" id="UP001064632">
    <property type="component" value="Chromosome"/>
</dbReference>
<proteinExistence type="predicted"/>
<dbReference type="Gene3D" id="3.40.640.10">
    <property type="entry name" value="Type I PLP-dependent aspartate aminotransferase-like (Major domain)"/>
    <property type="match status" value="1"/>
</dbReference>
<name>A0ABY6BHW1_9GAMM</name>
<evidence type="ECO:0000256" key="2">
    <source>
        <dbReference type="ARBA" id="ARBA00022576"/>
    </source>
</evidence>
<dbReference type="PANTHER" id="PTHR42790">
    <property type="entry name" value="AMINOTRANSFERASE"/>
    <property type="match status" value="1"/>
</dbReference>
<dbReference type="EC" id="2.6.1.66" evidence="6"/>
<reference evidence="6" key="1">
    <citation type="submission" date="2022-09" db="EMBL/GenBank/DDBJ databases">
        <title>Tahibacter sp. nov., isolated from a fresh water.</title>
        <authorList>
            <person name="Baek J.H."/>
            <person name="Lee J.K."/>
            <person name="Kim J.M."/>
            <person name="Jeon C.O."/>
        </authorList>
    </citation>
    <scope>NUCLEOTIDE SEQUENCE</scope>
    <source>
        <strain evidence="6">W38</strain>
    </source>
</reference>
<dbReference type="EMBL" id="CP104694">
    <property type="protein sequence ID" value="UXI69181.1"/>
    <property type="molecule type" value="Genomic_DNA"/>
</dbReference>
<dbReference type="InterPro" id="IPR004839">
    <property type="entry name" value="Aminotransferase_I/II_large"/>
</dbReference>
<dbReference type="SUPFAM" id="SSF53383">
    <property type="entry name" value="PLP-dependent transferases"/>
    <property type="match status" value="1"/>
</dbReference>
<evidence type="ECO:0000313" key="7">
    <source>
        <dbReference type="Proteomes" id="UP001064632"/>
    </source>
</evidence>
<evidence type="ECO:0000256" key="3">
    <source>
        <dbReference type="ARBA" id="ARBA00022679"/>
    </source>
</evidence>
<feature type="domain" description="Aminotransferase class I/classII large" evidence="5">
    <location>
        <begin position="36"/>
        <end position="409"/>
    </location>
</feature>
<protein>
    <submittedName>
        <fullName evidence="6">Valine--pyruvate transaminase</fullName>
        <ecNumber evidence="6">2.6.1.66</ecNumber>
    </submittedName>
</protein>
<keyword evidence="7" id="KW-1185">Reference proteome</keyword>
<dbReference type="InterPro" id="IPR050859">
    <property type="entry name" value="Class-I_PLP-dep_aminotransf"/>
</dbReference>
<accession>A0ABY6BHW1</accession>
<evidence type="ECO:0000256" key="4">
    <source>
        <dbReference type="ARBA" id="ARBA00022898"/>
    </source>
</evidence>
<sequence>MRYPLSALGQKMLRLTGVREIMRDIETATAAPSARPWINLSAGNPLVVPELERLWHGIARRLPSAEFGEVIGRYGSSRGYGPFLDTLAADLNVRYGWNISPRNLLVTPGSQTLFFILINLFAGAMSDGSRRRVLLPMSPEYTGYEGVTLDADTLASTRPAVETDGAHTFRYRIDPHDLVIGEDVGALLISRPGNPTGMVIPDAALEQLAGRAAQAQVPLIVDSAYGLPYPALNRVAMRPLFDSHVVHCMSFSKAGLPGARIGVAVADEAVIEAALSFLSNMNIHAPRLGQALVAQAIHDGSLDAVCRTVVGPLYAAKAQRLQALLREHLDGLPWRLHSTDGGLFGWLWLEDLPIDDLTLYARAKAAHVFVVPGSFFFVGLRGQWRHARECLRVSLTASDADLDEGVRRLAGVIRAAYDETPQAQVA</sequence>